<proteinExistence type="predicted"/>
<gene>
    <name evidence="1" type="ORF">L0U88_08605</name>
</gene>
<keyword evidence="2" id="KW-1185">Reference proteome</keyword>
<dbReference type="Proteomes" id="UP001200145">
    <property type="component" value="Unassembled WGS sequence"/>
</dbReference>
<reference evidence="1 2" key="1">
    <citation type="submission" date="2022-01" db="EMBL/GenBank/DDBJ databases">
        <title>Flavihumibacter sp. nov., isolated from sediment of a river.</title>
        <authorList>
            <person name="Liu H."/>
        </authorList>
    </citation>
    <scope>NUCLEOTIDE SEQUENCE [LARGE SCALE GENOMIC DNA]</scope>
    <source>
        <strain evidence="1 2">RY-1</strain>
    </source>
</reference>
<dbReference type="RefSeq" id="WP_234865604.1">
    <property type="nucleotide sequence ID" value="NZ_JAKEVY010000002.1"/>
</dbReference>
<accession>A0ABS9BI21</accession>
<sequence>MSLNSIRLTQHQVADLYPESLVLTTDIASTKGRAEDLPVVMEEKSGGWEKAPIQPEVPIQYLGKNNRNLAILVFYPDTVHIAEASLEFLSSVLKACQLTLADVAIVNMARQNPGMEQLQKELAPRQMLCFGLPHPVVGLPAGLPVLTPQPILNLKLMIAPSLEELNQQTEAVKPLKRLLWEGLKTMLGI</sequence>
<comment type="caution">
    <text evidence="1">The sequence shown here is derived from an EMBL/GenBank/DDBJ whole genome shotgun (WGS) entry which is preliminary data.</text>
</comment>
<name>A0ABS9BI21_9BACT</name>
<protein>
    <submittedName>
        <fullName evidence="1">Uncharacterized protein</fullName>
    </submittedName>
</protein>
<evidence type="ECO:0000313" key="2">
    <source>
        <dbReference type="Proteomes" id="UP001200145"/>
    </source>
</evidence>
<organism evidence="1 2">
    <name type="scientific">Flavihumibacter fluminis</name>
    <dbReference type="NCBI Taxonomy" id="2909236"/>
    <lineage>
        <taxon>Bacteria</taxon>
        <taxon>Pseudomonadati</taxon>
        <taxon>Bacteroidota</taxon>
        <taxon>Chitinophagia</taxon>
        <taxon>Chitinophagales</taxon>
        <taxon>Chitinophagaceae</taxon>
        <taxon>Flavihumibacter</taxon>
    </lineage>
</organism>
<dbReference type="EMBL" id="JAKEVY010000002">
    <property type="protein sequence ID" value="MCF1714683.1"/>
    <property type="molecule type" value="Genomic_DNA"/>
</dbReference>
<evidence type="ECO:0000313" key="1">
    <source>
        <dbReference type="EMBL" id="MCF1714683.1"/>
    </source>
</evidence>